<sequence>MPPKHVTAYSHAQEFLKDFVTDSGFLMYNFCCYSVNWRIKTNITAHIKTSGHKAKKNASIIKKQTRQPTLNSIIEANKSKKNTINNLICAFIQADISLKKMNKLRPCLNQYLRESSSISSANTLHRIYLSSVFENYLVTLKQMFFEKRISVIVDKTTNSQVQSVINVLFNYYSFTKLVAVDFLGIVNNLTIEQLVICILVE</sequence>
<accession>A0ACA9QIT0</accession>
<organism evidence="1 2">
    <name type="scientific">Cetraspora pellucida</name>
    <dbReference type="NCBI Taxonomy" id="1433469"/>
    <lineage>
        <taxon>Eukaryota</taxon>
        <taxon>Fungi</taxon>
        <taxon>Fungi incertae sedis</taxon>
        <taxon>Mucoromycota</taxon>
        <taxon>Glomeromycotina</taxon>
        <taxon>Glomeromycetes</taxon>
        <taxon>Diversisporales</taxon>
        <taxon>Gigasporaceae</taxon>
        <taxon>Cetraspora</taxon>
    </lineage>
</organism>
<comment type="caution">
    <text evidence="1">The sequence shown here is derived from an EMBL/GenBank/DDBJ whole genome shotgun (WGS) entry which is preliminary data.</text>
</comment>
<dbReference type="Proteomes" id="UP000789366">
    <property type="component" value="Unassembled WGS sequence"/>
</dbReference>
<keyword evidence="2" id="KW-1185">Reference proteome</keyword>
<evidence type="ECO:0000313" key="1">
    <source>
        <dbReference type="EMBL" id="CAG8753149.1"/>
    </source>
</evidence>
<protein>
    <submittedName>
        <fullName evidence="1">1968_t:CDS:1</fullName>
    </submittedName>
</protein>
<name>A0ACA9QIT0_9GLOM</name>
<proteinExistence type="predicted"/>
<dbReference type="EMBL" id="CAJVPW010043982">
    <property type="protein sequence ID" value="CAG8753149.1"/>
    <property type="molecule type" value="Genomic_DNA"/>
</dbReference>
<reference evidence="1" key="1">
    <citation type="submission" date="2021-06" db="EMBL/GenBank/DDBJ databases">
        <authorList>
            <person name="Kallberg Y."/>
            <person name="Tangrot J."/>
            <person name="Rosling A."/>
        </authorList>
    </citation>
    <scope>NUCLEOTIDE SEQUENCE</scope>
    <source>
        <strain evidence="1">28 12/20/2015</strain>
    </source>
</reference>
<gene>
    <name evidence="1" type="ORF">SPELUC_LOCUS14625</name>
</gene>
<evidence type="ECO:0000313" key="2">
    <source>
        <dbReference type="Proteomes" id="UP000789366"/>
    </source>
</evidence>